<name>A1K1P7_AZOSB</name>
<dbReference type="Gene3D" id="3.40.50.2300">
    <property type="match status" value="1"/>
</dbReference>
<feature type="domain" description="PAC" evidence="6">
    <location>
        <begin position="245"/>
        <end position="299"/>
    </location>
</feature>
<comment type="catalytic activity">
    <reaction evidence="2">
        <text>2 GTP = 3',3'-c-di-GMP + 2 diphosphate</text>
        <dbReference type="Rhea" id="RHEA:24898"/>
        <dbReference type="ChEBI" id="CHEBI:33019"/>
        <dbReference type="ChEBI" id="CHEBI:37565"/>
        <dbReference type="ChEBI" id="CHEBI:58805"/>
        <dbReference type="EC" id="2.7.7.65"/>
    </reaction>
</comment>
<dbReference type="PANTHER" id="PTHR45138:SF9">
    <property type="entry name" value="DIGUANYLATE CYCLASE DGCM-RELATED"/>
    <property type="match status" value="1"/>
</dbReference>
<evidence type="ECO:0000313" key="8">
    <source>
        <dbReference type="EMBL" id="CAL92752.1"/>
    </source>
</evidence>
<dbReference type="HOGENOM" id="CLU_571926_0_0_4"/>
<dbReference type="Pfam" id="PF00990">
    <property type="entry name" value="GGDEF"/>
    <property type="match status" value="1"/>
</dbReference>
<dbReference type="SUPFAM" id="SSF55785">
    <property type="entry name" value="PYP-like sensor domain (PAS domain)"/>
    <property type="match status" value="1"/>
</dbReference>
<dbReference type="SUPFAM" id="SSF55073">
    <property type="entry name" value="Nucleotide cyclase"/>
    <property type="match status" value="1"/>
</dbReference>
<dbReference type="PROSITE" id="PS50110">
    <property type="entry name" value="RESPONSE_REGULATORY"/>
    <property type="match status" value="1"/>
</dbReference>
<dbReference type="GO" id="GO:0043709">
    <property type="term" value="P:cell adhesion involved in single-species biofilm formation"/>
    <property type="evidence" value="ECO:0007669"/>
    <property type="project" value="TreeGrafter"/>
</dbReference>
<dbReference type="InterPro" id="IPR035965">
    <property type="entry name" value="PAS-like_dom_sf"/>
</dbReference>
<reference evidence="8 9" key="1">
    <citation type="journal article" date="2006" name="Nat. Biotechnol.">
        <title>Complete genome of the mutualistic, N2-fixing grass endophyte Azoarcus sp. strain BH72.</title>
        <authorList>
            <person name="Krause A."/>
            <person name="Ramakumar A."/>
            <person name="Bartels D."/>
            <person name="Battistoni F."/>
            <person name="Bekel T."/>
            <person name="Boch J."/>
            <person name="Boehm M."/>
            <person name="Friedrich F."/>
            <person name="Hurek T."/>
            <person name="Krause L."/>
            <person name="Linke B."/>
            <person name="McHardy A.C."/>
            <person name="Sarkar A."/>
            <person name="Schneiker S."/>
            <person name="Syed A.A."/>
            <person name="Thauer R."/>
            <person name="Vorhoelter F.-J."/>
            <person name="Weidner S."/>
            <person name="Puehler A."/>
            <person name="Reinhold-Hurek B."/>
            <person name="Kaiser O."/>
            <person name="Goesmann A."/>
        </authorList>
    </citation>
    <scope>NUCLEOTIDE SEQUENCE [LARGE SCALE GENOMIC DNA]</scope>
    <source>
        <strain evidence="8 9">BH72</strain>
    </source>
</reference>
<dbReference type="SMART" id="SM00448">
    <property type="entry name" value="REC"/>
    <property type="match status" value="1"/>
</dbReference>
<dbReference type="STRING" id="62928.azo0134"/>
<dbReference type="InterPro" id="IPR000700">
    <property type="entry name" value="PAS-assoc_C"/>
</dbReference>
<dbReference type="CDD" id="cd01949">
    <property type="entry name" value="GGDEF"/>
    <property type="match status" value="1"/>
</dbReference>
<dbReference type="Pfam" id="PF00072">
    <property type="entry name" value="Response_reg"/>
    <property type="match status" value="1"/>
</dbReference>
<dbReference type="EC" id="2.7.7.65" evidence="1"/>
<dbReference type="InterPro" id="IPR043128">
    <property type="entry name" value="Rev_trsase/Diguanyl_cyclase"/>
</dbReference>
<dbReference type="InterPro" id="IPR050469">
    <property type="entry name" value="Diguanylate_Cyclase"/>
</dbReference>
<dbReference type="GO" id="GO:0000160">
    <property type="term" value="P:phosphorelay signal transduction system"/>
    <property type="evidence" value="ECO:0007669"/>
    <property type="project" value="InterPro"/>
</dbReference>
<dbReference type="Pfam" id="PF13426">
    <property type="entry name" value="PAS_9"/>
    <property type="match status" value="1"/>
</dbReference>
<evidence type="ECO:0000256" key="4">
    <source>
        <dbReference type="SAM" id="Coils"/>
    </source>
</evidence>
<dbReference type="InterPro" id="IPR001789">
    <property type="entry name" value="Sig_transdc_resp-reg_receiver"/>
</dbReference>
<dbReference type="InterPro" id="IPR001610">
    <property type="entry name" value="PAC"/>
</dbReference>
<dbReference type="FunFam" id="3.30.70.270:FF:000001">
    <property type="entry name" value="Diguanylate cyclase domain protein"/>
    <property type="match status" value="1"/>
</dbReference>
<dbReference type="PANTHER" id="PTHR45138">
    <property type="entry name" value="REGULATORY COMPONENTS OF SENSORY TRANSDUCTION SYSTEM"/>
    <property type="match status" value="1"/>
</dbReference>
<keyword evidence="9" id="KW-1185">Reference proteome</keyword>
<dbReference type="AlphaFoldDB" id="A1K1P7"/>
<feature type="domain" description="Response regulatory" evidence="5">
    <location>
        <begin position="6"/>
        <end position="128"/>
    </location>
</feature>
<dbReference type="GO" id="GO:1902201">
    <property type="term" value="P:negative regulation of bacterial-type flagellum-dependent cell motility"/>
    <property type="evidence" value="ECO:0007669"/>
    <property type="project" value="TreeGrafter"/>
</dbReference>
<dbReference type="NCBIfam" id="TIGR00254">
    <property type="entry name" value="GGDEF"/>
    <property type="match status" value="1"/>
</dbReference>
<accession>A1K1P7</accession>
<dbReference type="Gene3D" id="3.30.70.270">
    <property type="match status" value="1"/>
</dbReference>
<protein>
    <recommendedName>
        <fullName evidence="1">diguanylate cyclase</fullName>
        <ecNumber evidence="1">2.7.7.65</ecNumber>
    </recommendedName>
</protein>
<feature type="modified residue" description="4-aspartylphosphate" evidence="3">
    <location>
        <position position="62"/>
    </location>
</feature>
<dbReference type="PROSITE" id="PS50113">
    <property type="entry name" value="PAC"/>
    <property type="match status" value="1"/>
</dbReference>
<evidence type="ECO:0000259" key="7">
    <source>
        <dbReference type="PROSITE" id="PS50887"/>
    </source>
</evidence>
<feature type="coiled-coil region" evidence="4">
    <location>
        <begin position="148"/>
        <end position="182"/>
    </location>
</feature>
<organism evidence="8 9">
    <name type="scientific">Azoarcus sp. (strain BH72)</name>
    <dbReference type="NCBI Taxonomy" id="418699"/>
    <lineage>
        <taxon>Bacteria</taxon>
        <taxon>Pseudomonadati</taxon>
        <taxon>Pseudomonadota</taxon>
        <taxon>Betaproteobacteria</taxon>
        <taxon>Rhodocyclales</taxon>
        <taxon>Zoogloeaceae</taxon>
        <taxon>Azoarcus</taxon>
    </lineage>
</organism>
<dbReference type="InterPro" id="IPR000014">
    <property type="entry name" value="PAS"/>
</dbReference>
<dbReference type="SMART" id="SM00086">
    <property type="entry name" value="PAC"/>
    <property type="match status" value="1"/>
</dbReference>
<keyword evidence="3" id="KW-0597">Phosphoprotein</keyword>
<keyword evidence="4" id="KW-0175">Coiled coil</keyword>
<evidence type="ECO:0000259" key="6">
    <source>
        <dbReference type="PROSITE" id="PS50113"/>
    </source>
</evidence>
<dbReference type="SMART" id="SM00267">
    <property type="entry name" value="GGDEF"/>
    <property type="match status" value="1"/>
</dbReference>
<proteinExistence type="predicted"/>
<evidence type="ECO:0000256" key="3">
    <source>
        <dbReference type="PROSITE-ProRule" id="PRU00169"/>
    </source>
</evidence>
<evidence type="ECO:0000256" key="2">
    <source>
        <dbReference type="ARBA" id="ARBA00034247"/>
    </source>
</evidence>
<dbReference type="RefSeq" id="WP_011763871.1">
    <property type="nucleotide sequence ID" value="NC_008702.1"/>
</dbReference>
<evidence type="ECO:0000259" key="5">
    <source>
        <dbReference type="PROSITE" id="PS50110"/>
    </source>
</evidence>
<dbReference type="PROSITE" id="PS50887">
    <property type="entry name" value="GGDEF"/>
    <property type="match status" value="1"/>
</dbReference>
<dbReference type="GO" id="GO:0005886">
    <property type="term" value="C:plasma membrane"/>
    <property type="evidence" value="ECO:0007669"/>
    <property type="project" value="TreeGrafter"/>
</dbReference>
<dbReference type="Proteomes" id="UP000002588">
    <property type="component" value="Chromosome"/>
</dbReference>
<gene>
    <name evidence="8" type="primary">ydaM</name>
    <name evidence="8" type="ordered locus">azo0134</name>
</gene>
<dbReference type="GO" id="GO:0052621">
    <property type="term" value="F:diguanylate cyclase activity"/>
    <property type="evidence" value="ECO:0007669"/>
    <property type="project" value="UniProtKB-EC"/>
</dbReference>
<dbReference type="InterPro" id="IPR029787">
    <property type="entry name" value="Nucleotide_cyclase"/>
</dbReference>
<evidence type="ECO:0000313" key="9">
    <source>
        <dbReference type="Proteomes" id="UP000002588"/>
    </source>
</evidence>
<dbReference type="NCBIfam" id="TIGR00229">
    <property type="entry name" value="sensory_box"/>
    <property type="match status" value="1"/>
</dbReference>
<evidence type="ECO:0000256" key="1">
    <source>
        <dbReference type="ARBA" id="ARBA00012528"/>
    </source>
</evidence>
<dbReference type="InterPro" id="IPR000160">
    <property type="entry name" value="GGDEF_dom"/>
</dbReference>
<dbReference type="SUPFAM" id="SSF52172">
    <property type="entry name" value="CheY-like"/>
    <property type="match status" value="1"/>
</dbReference>
<feature type="domain" description="GGDEF" evidence="7">
    <location>
        <begin position="327"/>
        <end position="465"/>
    </location>
</feature>
<dbReference type="CDD" id="cd00130">
    <property type="entry name" value="PAS"/>
    <property type="match status" value="1"/>
</dbReference>
<dbReference type="eggNOG" id="COG3706">
    <property type="taxonomic scope" value="Bacteria"/>
</dbReference>
<sequence length="477" mass="52186">MSGRYAIVCIDDEETILESLSMELAGRFPGVDLELLQDNADAEGLIGSLLAAGVEVPVVVCDYIMPGRRGDAVLAAVHRLAPAARTIMLTGQSNLEGVTHAINHANLYRYIAKPWNKEDLALTLQGALESYIQEATIQRQNQALVALNDGLERKVAERTEALRAANANLTEANRKIGEYLEIIDRQVLICRINRAGLVTYASEAFCRRSGYTRADLIGLNYWHALYSATTETLMREILARIEAGAGWEGEILHQCRNGEYYWARETIAPDVGEHGAVIGFTSIRQDITDKKAVEALSVTDPLTGLANRRQFQQVLEGEIARASRGARALAFCLVDVDHFKAYNDHYGHAAGDKVLQRLGRLLTDTFRRSTDFTFRIGGEEFALLFPVRDSAEAATTAAELVALVEAQAIVHAFGSPGPHLTISMGVRVISPREQPLDVDRIFQEADALLYQAKHEGRNRYVLGGEAVAAAPASSGDA</sequence>
<dbReference type="Gene3D" id="3.30.450.20">
    <property type="entry name" value="PAS domain"/>
    <property type="match status" value="1"/>
</dbReference>
<dbReference type="InterPro" id="IPR011006">
    <property type="entry name" value="CheY-like_superfamily"/>
</dbReference>
<dbReference type="KEGG" id="azo:azo0134"/>
<dbReference type="EMBL" id="AM406670">
    <property type="protein sequence ID" value="CAL92752.1"/>
    <property type="molecule type" value="Genomic_DNA"/>
</dbReference>